<proteinExistence type="predicted"/>
<dbReference type="Pfam" id="PF17183">
    <property type="entry name" value="Get5_C"/>
    <property type="match status" value="1"/>
</dbReference>
<reference evidence="3 4" key="1">
    <citation type="journal article" date="2024" name="IMA Fungus">
        <title>IMA Genome - F19 : A genome assembly and annotation guide to empower mycologists, including annotated draft genome sequences of Ceratocystis pirilliformis, Diaporthe australafricana, Fusarium ophioides, Paecilomyces lecythidis, and Sporothrix stenoceras.</title>
        <authorList>
            <person name="Aylward J."/>
            <person name="Wilson A.M."/>
            <person name="Visagie C.M."/>
            <person name="Spraker J."/>
            <person name="Barnes I."/>
            <person name="Buitendag C."/>
            <person name="Ceriani C."/>
            <person name="Del Mar Angel L."/>
            <person name="du Plessis D."/>
            <person name="Fuchs T."/>
            <person name="Gasser K."/>
            <person name="Kramer D."/>
            <person name="Li W."/>
            <person name="Munsamy K."/>
            <person name="Piso A."/>
            <person name="Price J.L."/>
            <person name="Sonnekus B."/>
            <person name="Thomas C."/>
            <person name="van der Nest A."/>
            <person name="van Dijk A."/>
            <person name="van Heerden A."/>
            <person name="van Vuuren N."/>
            <person name="Yilmaz N."/>
            <person name="Duong T.A."/>
            <person name="van der Merwe N.A."/>
            <person name="Wingfield M.J."/>
            <person name="Wingfield B.D."/>
        </authorList>
    </citation>
    <scope>NUCLEOTIDE SEQUENCE [LARGE SCALE GENOMIC DNA]</scope>
    <source>
        <strain evidence="3 4">CMW 18167</strain>
    </source>
</reference>
<sequence length="235" mass="25737">MSELTFCKSFLSALDTRPVKLPADYVFDPQTVGLRVPYTLPRLPPPHPSMPKKIKPTLAPGSSKSIRVHLKSARNPVLQFTLDQAPISTTNVEDLKRAVHERVVSDPQTGATVPLDKIKILYKRKPITGKTIAEILTDEPDVLTGGKEIEFGVMIMGGATVIDAQPSAQTTIQKENAPPTAPIQTKPAVGPSGEQVLKTEAFWDDLQGFLAQRIKDEKEAARLRQVFHAAWTGTQ</sequence>
<name>A0ABR3WRF2_9EURO</name>
<dbReference type="Pfam" id="PF12754">
    <property type="entry name" value="Get5_N"/>
    <property type="match status" value="1"/>
</dbReference>
<evidence type="ECO:0000259" key="2">
    <source>
        <dbReference type="Pfam" id="PF17183"/>
    </source>
</evidence>
<dbReference type="InterPro" id="IPR024737">
    <property type="entry name" value="Get5_N"/>
</dbReference>
<organism evidence="3 4">
    <name type="scientific">Paecilomyces lecythidis</name>
    <dbReference type="NCBI Taxonomy" id="3004212"/>
    <lineage>
        <taxon>Eukaryota</taxon>
        <taxon>Fungi</taxon>
        <taxon>Dikarya</taxon>
        <taxon>Ascomycota</taxon>
        <taxon>Pezizomycotina</taxon>
        <taxon>Eurotiomycetes</taxon>
        <taxon>Eurotiomycetidae</taxon>
        <taxon>Eurotiales</taxon>
        <taxon>Thermoascaceae</taxon>
        <taxon>Paecilomyces</taxon>
    </lineage>
</organism>
<keyword evidence="4" id="KW-1185">Reference proteome</keyword>
<gene>
    <name evidence="3" type="ORF">Plec18167_009149</name>
</gene>
<protein>
    <recommendedName>
        <fullName evidence="5">Cell-cycle control medial ring component</fullName>
    </recommendedName>
</protein>
<feature type="domain" description="Get5 N-terminal" evidence="1">
    <location>
        <begin position="6"/>
        <end position="158"/>
    </location>
</feature>
<accession>A0ABR3WRF2</accession>
<dbReference type="EMBL" id="JAVDPF010000053">
    <property type="protein sequence ID" value="KAL1866150.1"/>
    <property type="molecule type" value="Genomic_DNA"/>
</dbReference>
<dbReference type="Proteomes" id="UP001583193">
    <property type="component" value="Unassembled WGS sequence"/>
</dbReference>
<evidence type="ECO:0000259" key="1">
    <source>
        <dbReference type="Pfam" id="PF12754"/>
    </source>
</evidence>
<evidence type="ECO:0000313" key="4">
    <source>
        <dbReference type="Proteomes" id="UP001583193"/>
    </source>
</evidence>
<evidence type="ECO:0000313" key="3">
    <source>
        <dbReference type="EMBL" id="KAL1866150.1"/>
    </source>
</evidence>
<dbReference type="InterPro" id="IPR049256">
    <property type="entry name" value="Get5_C"/>
</dbReference>
<dbReference type="Gene3D" id="1.10.286.70">
    <property type="entry name" value="Get5 dimerization domain"/>
    <property type="match status" value="1"/>
</dbReference>
<evidence type="ECO:0008006" key="5">
    <source>
        <dbReference type="Google" id="ProtNLM"/>
    </source>
</evidence>
<comment type="caution">
    <text evidence="3">The sequence shown here is derived from an EMBL/GenBank/DDBJ whole genome shotgun (WGS) entry which is preliminary data.</text>
</comment>
<feature type="domain" description="Get5 C-terminal" evidence="2">
    <location>
        <begin position="185"/>
        <end position="233"/>
    </location>
</feature>